<protein>
    <submittedName>
        <fullName evidence="2">Uncharacterized protein</fullName>
    </submittedName>
</protein>
<evidence type="ECO:0000313" key="4">
    <source>
        <dbReference type="Proteomes" id="UP000625930"/>
    </source>
</evidence>
<dbReference type="Proteomes" id="UP000625930">
    <property type="component" value="Unassembled WGS sequence"/>
</dbReference>
<evidence type="ECO:0000313" key="3">
    <source>
        <dbReference type="EMBL" id="MBH1790799.1"/>
    </source>
</evidence>
<evidence type="ECO:0000313" key="2">
    <source>
        <dbReference type="EMBL" id="MBH1651916.1"/>
    </source>
</evidence>
<comment type="caution">
    <text evidence="2">The sequence shown here is derived from an EMBL/GenBank/DDBJ whole genome shotgun (WGS) entry which is preliminary data.</text>
</comment>
<sequence length="170" mass="19169">MGRIKQGRRTKLSSETEDLLRWAIKEQYADKLMSDLLDAGYTADDALKIAADLSIDKRIEKHIETRIEDLCIKDFASAVREVIAEAQDENNGHFSALRKRLSFRGAFWGQALSSFLIACLGFVLIFFCAIMWKANKDTKFGRWVERVALISEVDNHSSKPPTTTSDSPAP</sequence>
<dbReference type="RefSeq" id="WP_133120055.1">
    <property type="nucleotide sequence ID" value="NZ_AP021908.1"/>
</dbReference>
<dbReference type="EMBL" id="JADUNP010000010">
    <property type="protein sequence ID" value="MBH1651916.1"/>
    <property type="molecule type" value="Genomic_DNA"/>
</dbReference>
<keyword evidence="1" id="KW-0812">Transmembrane</keyword>
<dbReference type="Proteomes" id="UP000634179">
    <property type="component" value="Unassembled WGS sequence"/>
</dbReference>
<reference evidence="2" key="1">
    <citation type="submission" date="2020-11" db="EMBL/GenBank/DDBJ databases">
        <title>Enhanced detection system for hospital associated transmission using whole genome sequencing surveillance.</title>
        <authorList>
            <person name="Harrison L.H."/>
            <person name="Van Tyne D."/>
            <person name="Marsh J.W."/>
            <person name="Griffith M.P."/>
            <person name="Snyder D.J."/>
            <person name="Cooper V.S."/>
            <person name="Mustapha M."/>
        </authorList>
    </citation>
    <scope>NUCLEOTIDE SEQUENCE</scope>
    <source>
        <strain evidence="3">STEN00053</strain>
        <strain evidence="2">STEN00091</strain>
    </source>
</reference>
<dbReference type="AlphaFoldDB" id="A0A8I0Y6F7"/>
<organism evidence="2 4">
    <name type="scientific">Stenotrophomonas maltophilia</name>
    <name type="common">Pseudomonas maltophilia</name>
    <name type="synonym">Xanthomonas maltophilia</name>
    <dbReference type="NCBI Taxonomy" id="40324"/>
    <lineage>
        <taxon>Bacteria</taxon>
        <taxon>Pseudomonadati</taxon>
        <taxon>Pseudomonadota</taxon>
        <taxon>Gammaproteobacteria</taxon>
        <taxon>Lysobacterales</taxon>
        <taxon>Lysobacteraceae</taxon>
        <taxon>Stenotrophomonas</taxon>
        <taxon>Stenotrophomonas maltophilia group</taxon>
    </lineage>
</organism>
<keyword evidence="1" id="KW-1133">Transmembrane helix</keyword>
<gene>
    <name evidence="2" type="ORF">I5U67_07010</name>
    <name evidence="3" type="ORF">I5V89_13050</name>
</gene>
<dbReference type="EMBL" id="JADUOV010000008">
    <property type="protein sequence ID" value="MBH1790799.1"/>
    <property type="molecule type" value="Genomic_DNA"/>
</dbReference>
<name>A0A8I0Y6F7_STEMA</name>
<proteinExistence type="predicted"/>
<evidence type="ECO:0000256" key="1">
    <source>
        <dbReference type="SAM" id="Phobius"/>
    </source>
</evidence>
<feature type="transmembrane region" description="Helical" evidence="1">
    <location>
        <begin position="107"/>
        <end position="132"/>
    </location>
</feature>
<keyword evidence="1" id="KW-0472">Membrane</keyword>
<accession>A0A8I0Y6F7</accession>